<evidence type="ECO:0000313" key="2">
    <source>
        <dbReference type="Proteomes" id="UP001281614"/>
    </source>
</evidence>
<sequence length="142" mass="15690">MPEIGDVDADRNLGGQYHSRPSDEWARAVLAAVCPWEIEAPIPLLWPMKCCPPPLRPGHPIMLIDAVISHPAAFGVSSPIITNSEIGEEESRWNDIGGCRLGRVSEEQPYLALAVLDRLVLQIHSRPVENRKSPVPEQPHPI</sequence>
<protein>
    <submittedName>
        <fullName evidence="1">Uncharacterized protein</fullName>
    </submittedName>
</protein>
<gene>
    <name evidence="1" type="ORF">CKAH01_03292</name>
</gene>
<evidence type="ECO:0000313" key="1">
    <source>
        <dbReference type="EMBL" id="KAK2776800.1"/>
    </source>
</evidence>
<name>A0AAD9YR72_COLKA</name>
<reference evidence="1" key="1">
    <citation type="submission" date="2023-02" db="EMBL/GenBank/DDBJ databases">
        <title>Colletotrichum kahawae CIFC_Que2 genome sequencing and assembly.</title>
        <authorList>
            <person name="Baroncelli R."/>
        </authorList>
    </citation>
    <scope>NUCLEOTIDE SEQUENCE</scope>
    <source>
        <strain evidence="1">CIFC_Que2</strain>
    </source>
</reference>
<dbReference type="AlphaFoldDB" id="A0AAD9YR72"/>
<dbReference type="EMBL" id="VYYT01000024">
    <property type="protein sequence ID" value="KAK2776800.1"/>
    <property type="molecule type" value="Genomic_DNA"/>
</dbReference>
<dbReference type="Proteomes" id="UP001281614">
    <property type="component" value="Unassembled WGS sequence"/>
</dbReference>
<accession>A0AAD9YR72</accession>
<keyword evidence="2" id="KW-1185">Reference proteome</keyword>
<comment type="caution">
    <text evidence="1">The sequence shown here is derived from an EMBL/GenBank/DDBJ whole genome shotgun (WGS) entry which is preliminary data.</text>
</comment>
<organism evidence="1 2">
    <name type="scientific">Colletotrichum kahawae</name>
    <name type="common">Coffee berry disease fungus</name>
    <dbReference type="NCBI Taxonomy" id="34407"/>
    <lineage>
        <taxon>Eukaryota</taxon>
        <taxon>Fungi</taxon>
        <taxon>Dikarya</taxon>
        <taxon>Ascomycota</taxon>
        <taxon>Pezizomycotina</taxon>
        <taxon>Sordariomycetes</taxon>
        <taxon>Hypocreomycetidae</taxon>
        <taxon>Glomerellales</taxon>
        <taxon>Glomerellaceae</taxon>
        <taxon>Colletotrichum</taxon>
        <taxon>Colletotrichum gloeosporioides species complex</taxon>
    </lineage>
</organism>
<proteinExistence type="predicted"/>